<name>A0A974BRL8_XENLA</name>
<dbReference type="AlphaFoldDB" id="A0A974BRL8"/>
<dbReference type="EMBL" id="KV467248">
    <property type="protein sequence ID" value="OCT56797.1"/>
    <property type="molecule type" value="Genomic_DNA"/>
</dbReference>
<organism evidence="1">
    <name type="scientific">Xenopus laevis</name>
    <name type="common">African clawed frog</name>
    <dbReference type="NCBI Taxonomy" id="8355"/>
    <lineage>
        <taxon>Eukaryota</taxon>
        <taxon>Metazoa</taxon>
        <taxon>Chordata</taxon>
        <taxon>Craniata</taxon>
        <taxon>Vertebrata</taxon>
        <taxon>Euteleostomi</taxon>
        <taxon>Amphibia</taxon>
        <taxon>Batrachia</taxon>
        <taxon>Anura</taxon>
        <taxon>Pipoidea</taxon>
        <taxon>Pipidae</taxon>
        <taxon>Xenopodinae</taxon>
        <taxon>Xenopus</taxon>
        <taxon>Xenopus</taxon>
    </lineage>
</organism>
<proteinExistence type="predicted"/>
<evidence type="ECO:0000313" key="1">
    <source>
        <dbReference type="EMBL" id="OCT56797.1"/>
    </source>
</evidence>
<reference evidence="1" key="1">
    <citation type="submission" date="2016-05" db="EMBL/GenBank/DDBJ databases">
        <title>WGS assembly of Xenopus laevis.</title>
        <authorList>
            <person name="Session A."/>
            <person name="Uno Y."/>
            <person name="Kwon T."/>
            <person name="Chapman J."/>
            <person name="Toyoda A."/>
            <person name="Takahashi S."/>
            <person name="Fukui A."/>
            <person name="Hikosaka A."/>
            <person name="Putnam N."/>
            <person name="Stites J."/>
            <person name="Van Heeringen S."/>
            <person name="Quigley I."/>
            <person name="Heinz S."/>
            <person name="Hellsten U."/>
            <person name="Lyons J."/>
            <person name="Suzuki A."/>
            <person name="Kondo M."/>
            <person name="Ogino H."/>
            <person name="Ochi H."/>
            <person name="Bogdanovic O."/>
            <person name="Lister R."/>
            <person name="Georgiou G."/>
            <person name="Paranjpe S."/>
            <person name="Van Kruijsbergen I."/>
            <person name="Mozaffari S."/>
            <person name="Shu S."/>
            <person name="Schmutz J."/>
            <person name="Jenkins J."/>
            <person name="Grimwood J."/>
            <person name="Carlson J."/>
            <person name="Mitros T."/>
            <person name="Simakov O."/>
            <person name="Heald R."/>
            <person name="Miller K."/>
            <person name="Haudenschild C."/>
            <person name="Kuroki Y."/>
            <person name="Tanaka T."/>
            <person name="Michiue T."/>
            <person name="Watanabe M."/>
            <person name="Kinoshita T."/>
            <person name="Ohta Y."/>
            <person name="Mawaribuchi S."/>
            <person name="Suzuki Y."/>
            <person name="Haramoto Y."/>
            <person name="Yamamoto T."/>
            <person name="Takagi C."/>
            <person name="Kitzman J."/>
            <person name="Shendure J."/>
            <person name="Nakayama T."/>
            <person name="Izutsu Y."/>
            <person name="Robert J."/>
            <person name="Dichmann D."/>
            <person name="Flajnik M."/>
            <person name="Houston D."/>
            <person name="Marcotte E."/>
            <person name="Wallingford J."/>
            <person name="Ito Y."/>
            <person name="Asashima M."/>
            <person name="Ueno N."/>
            <person name="Matsuda Y."/>
            <person name="Jan Veenstra G."/>
            <person name="Fujiyama A."/>
            <person name="Harland R."/>
            <person name="Taira M."/>
            <person name="Rokhsar D.S."/>
        </authorList>
    </citation>
    <scope>NUCLEOTIDE SEQUENCE</scope>
    <source>
        <strain evidence="1">J</strain>
        <tissue evidence="1">Blood</tissue>
    </source>
</reference>
<sequence length="68" mass="7710">MHADIHFILDIYIYDTALTYYIHCNKRVGTRTKTKLSDHAHWHFSTATGGDLLGGVGLLICHNLQNLN</sequence>
<dbReference type="Proteomes" id="UP000694892">
    <property type="component" value="Unassembled WGS sequence"/>
</dbReference>
<protein>
    <submittedName>
        <fullName evidence="1">Uncharacterized protein</fullName>
    </submittedName>
</protein>
<accession>A0A974BRL8</accession>
<gene>
    <name evidence="1" type="ORF">XELAEV_18004380mg</name>
</gene>